<dbReference type="AlphaFoldDB" id="A0A1Y0YJU2"/>
<dbReference type="Pfam" id="PF21101">
    <property type="entry name" value="YqgU"/>
    <property type="match status" value="1"/>
</dbReference>
<gene>
    <name evidence="5" type="ORF">CHCC16736_1539</name>
    <name evidence="4" type="ORF">I6G80_12475</name>
</gene>
<evidence type="ECO:0000313" key="4">
    <source>
        <dbReference type="EMBL" id="QPR70680.1"/>
    </source>
</evidence>
<dbReference type="Proteomes" id="UP000595038">
    <property type="component" value="Chromosome"/>
</dbReference>
<dbReference type="Proteomes" id="UP000435910">
    <property type="component" value="Unassembled WGS sequence"/>
</dbReference>
<evidence type="ECO:0000313" key="6">
    <source>
        <dbReference type="Proteomes" id="UP000435910"/>
    </source>
</evidence>
<evidence type="ECO:0000256" key="2">
    <source>
        <dbReference type="SAM" id="SignalP"/>
    </source>
</evidence>
<feature type="domain" description="YqgU-like 6-bladed beta-propeller" evidence="3">
    <location>
        <begin position="91"/>
        <end position="348"/>
    </location>
</feature>
<protein>
    <recommendedName>
        <fullName evidence="3">YqgU-like 6-bladed beta-propeller domain-containing protein</fullName>
    </recommendedName>
</protein>
<sequence length="369" mass="41391">MAGLRVSLLIIAALMAVAAAGCTPQHQEGSKSVHHEEPEGKRESGAAVKDKKVIALKDRHFDETAGWLDNETVIYTATDPVGGSEIKSYDIFKGTGKTIYKTDDRLIASEVNSEKGMILIQTAGNGSEMKLTLLNLQGKQLFAKKFRTHELQVDWNRFDPSLLYVTTFTKDWNYESSLIDAKEEQTEKNIAQAAFIHWTSADTFEYIKWNERDREKPAPVYSYSTADGREKKLAGDAVLLDIVGDMRLIVTPSSDQRQGTYIFSDVSSSEKKISFKLPLFSEYGSLSPMEYGYDPRHELFYTYQPNESGSLYDLISVNLKSGKREVIREKVEMLPITLSPDGDYALYGYTQDQIISLNSKTAAPLVTKE</sequence>
<reference evidence="4 7" key="2">
    <citation type="submission" date="2020-12" db="EMBL/GenBank/DDBJ databases">
        <title>FDA dAtabase for Regulatory Grade micrObial Sequences (FDA-ARGOS): Supporting development and validation of Infectious Disease Dx tests.</title>
        <authorList>
            <person name="Nelson B."/>
            <person name="Plummer A."/>
            <person name="Tallon L."/>
            <person name="Sadzewicz L."/>
            <person name="Zhao X."/>
            <person name="Boylan J."/>
            <person name="Ott S."/>
            <person name="Bowen H."/>
            <person name="Vavikolanu K."/>
            <person name="Mehta A."/>
            <person name="Aluvathingal J."/>
            <person name="Nadendla S."/>
            <person name="Myers T."/>
            <person name="Yan Y."/>
            <person name="Sichtig H."/>
        </authorList>
    </citation>
    <scope>NUCLEOTIDE SEQUENCE [LARGE SCALE GENOMIC DNA]</scope>
    <source>
        <strain evidence="4 7">FDAARGOS_923</strain>
    </source>
</reference>
<feature type="region of interest" description="Disordered" evidence="1">
    <location>
        <begin position="26"/>
        <end position="47"/>
    </location>
</feature>
<keyword evidence="2" id="KW-0732">Signal</keyword>
<dbReference type="PROSITE" id="PS51257">
    <property type="entry name" value="PROKAR_LIPOPROTEIN"/>
    <property type="match status" value="1"/>
</dbReference>
<evidence type="ECO:0000259" key="3">
    <source>
        <dbReference type="Pfam" id="PF21101"/>
    </source>
</evidence>
<dbReference type="GeneID" id="92860750"/>
<dbReference type="SUPFAM" id="SSF82171">
    <property type="entry name" value="DPP6 N-terminal domain-like"/>
    <property type="match status" value="1"/>
</dbReference>
<evidence type="ECO:0000313" key="7">
    <source>
        <dbReference type="Proteomes" id="UP000595038"/>
    </source>
</evidence>
<dbReference type="RefSeq" id="WP_003183488.1">
    <property type="nucleotide sequence ID" value="NZ_BEXU01000015.1"/>
</dbReference>
<evidence type="ECO:0000256" key="1">
    <source>
        <dbReference type="SAM" id="MobiDB-lite"/>
    </source>
</evidence>
<dbReference type="EMBL" id="NILC01000028">
    <property type="protein sequence ID" value="TWL23831.1"/>
    <property type="molecule type" value="Genomic_DNA"/>
</dbReference>
<feature type="signal peptide" evidence="2">
    <location>
        <begin position="1"/>
        <end position="18"/>
    </location>
</feature>
<name>A0A1Y0YJU2_BACLI</name>
<reference evidence="5 6" key="1">
    <citation type="submission" date="2019-06" db="EMBL/GenBank/DDBJ databases">
        <title>Genome sequence analysis of &gt;100 Bacillus licheniformis strains suggests intrinsic resistance to this species.</title>
        <authorList>
            <person name="Wels M."/>
            <person name="Siezen R.J."/>
            <person name="Johansen E."/>
            <person name="Stuer-Lauridsen B."/>
            <person name="Bjerre K."/>
            <person name="Nielsen B.K.K."/>
        </authorList>
    </citation>
    <scope>NUCLEOTIDE SEQUENCE [LARGE SCALE GENOMIC DNA]</scope>
    <source>
        <strain evidence="5 6">BAC-16736</strain>
    </source>
</reference>
<feature type="chain" id="PRO_5041166098" description="YqgU-like 6-bladed beta-propeller domain-containing protein" evidence="2">
    <location>
        <begin position="19"/>
        <end position="369"/>
    </location>
</feature>
<accession>A0A1Y0YJU2</accession>
<feature type="compositionally biased region" description="Basic and acidic residues" evidence="1">
    <location>
        <begin position="28"/>
        <end position="47"/>
    </location>
</feature>
<dbReference type="EMBL" id="CP065647">
    <property type="protein sequence ID" value="QPR70680.1"/>
    <property type="molecule type" value="Genomic_DNA"/>
</dbReference>
<organism evidence="5 6">
    <name type="scientific">Bacillus licheniformis</name>
    <dbReference type="NCBI Taxonomy" id="1402"/>
    <lineage>
        <taxon>Bacteria</taxon>
        <taxon>Bacillati</taxon>
        <taxon>Bacillota</taxon>
        <taxon>Bacilli</taxon>
        <taxon>Bacillales</taxon>
        <taxon>Bacillaceae</taxon>
        <taxon>Bacillus</taxon>
    </lineage>
</organism>
<evidence type="ECO:0000313" key="5">
    <source>
        <dbReference type="EMBL" id="TWL23831.1"/>
    </source>
</evidence>
<dbReference type="InterPro" id="IPR048421">
    <property type="entry name" value="YqgU_beta-prop"/>
</dbReference>
<proteinExistence type="predicted"/>